<keyword evidence="1" id="KW-0645">Protease</keyword>
<evidence type="ECO:0000256" key="3">
    <source>
        <dbReference type="ARBA" id="ARBA00022695"/>
    </source>
</evidence>
<dbReference type="InterPro" id="IPR051320">
    <property type="entry name" value="Viral_Replic_Matur_Polypro"/>
</dbReference>
<organism evidence="10 11">
    <name type="scientific">Octopus vulgaris</name>
    <name type="common">Common octopus</name>
    <dbReference type="NCBI Taxonomy" id="6645"/>
    <lineage>
        <taxon>Eukaryota</taxon>
        <taxon>Metazoa</taxon>
        <taxon>Spiralia</taxon>
        <taxon>Lophotrochozoa</taxon>
        <taxon>Mollusca</taxon>
        <taxon>Cephalopoda</taxon>
        <taxon>Coleoidea</taxon>
        <taxon>Octopodiformes</taxon>
        <taxon>Octopoda</taxon>
        <taxon>Incirrata</taxon>
        <taxon>Octopodidae</taxon>
        <taxon>Octopus</taxon>
    </lineage>
</organism>
<keyword evidence="11" id="KW-1185">Reference proteome</keyword>
<keyword evidence="5" id="KW-0064">Aspartyl protease</keyword>
<evidence type="ECO:0000256" key="2">
    <source>
        <dbReference type="ARBA" id="ARBA00022679"/>
    </source>
</evidence>
<proteinExistence type="predicted"/>
<dbReference type="InterPro" id="IPR041373">
    <property type="entry name" value="RT_RNaseH"/>
</dbReference>
<evidence type="ECO:0000256" key="6">
    <source>
        <dbReference type="ARBA" id="ARBA00022759"/>
    </source>
</evidence>
<dbReference type="Proteomes" id="UP001162480">
    <property type="component" value="Chromosome 4"/>
</dbReference>
<name>A0AA36AT52_OCTVU</name>
<keyword evidence="6" id="KW-0255">Endonuclease</keyword>
<keyword evidence="2" id="KW-0808">Transferase</keyword>
<reference evidence="10" key="1">
    <citation type="submission" date="2023-08" db="EMBL/GenBank/DDBJ databases">
        <authorList>
            <person name="Alioto T."/>
            <person name="Alioto T."/>
            <person name="Gomez Garrido J."/>
        </authorList>
    </citation>
    <scope>NUCLEOTIDE SEQUENCE</scope>
</reference>
<evidence type="ECO:0000256" key="4">
    <source>
        <dbReference type="ARBA" id="ARBA00022722"/>
    </source>
</evidence>
<keyword evidence="4" id="KW-0540">Nuclease</keyword>
<dbReference type="GO" id="GO:0004519">
    <property type="term" value="F:endonuclease activity"/>
    <property type="evidence" value="ECO:0007669"/>
    <property type="project" value="UniProtKB-KW"/>
</dbReference>
<dbReference type="PANTHER" id="PTHR33064:SF37">
    <property type="entry name" value="RIBONUCLEASE H"/>
    <property type="match status" value="1"/>
</dbReference>
<keyword evidence="3" id="KW-0548">Nucleotidyltransferase</keyword>
<keyword evidence="8" id="KW-0695">RNA-directed DNA polymerase</keyword>
<evidence type="ECO:0000259" key="9">
    <source>
        <dbReference type="Pfam" id="PF17917"/>
    </source>
</evidence>
<dbReference type="SUPFAM" id="SSF56672">
    <property type="entry name" value="DNA/RNA polymerases"/>
    <property type="match status" value="1"/>
</dbReference>
<evidence type="ECO:0000256" key="5">
    <source>
        <dbReference type="ARBA" id="ARBA00022750"/>
    </source>
</evidence>
<dbReference type="GO" id="GO:0003964">
    <property type="term" value="F:RNA-directed DNA polymerase activity"/>
    <property type="evidence" value="ECO:0007669"/>
    <property type="project" value="UniProtKB-KW"/>
</dbReference>
<dbReference type="Gene3D" id="3.10.20.370">
    <property type="match status" value="1"/>
</dbReference>
<feature type="domain" description="Reverse transcriptase RNase H-like" evidence="9">
    <location>
        <begin position="10"/>
        <end position="90"/>
    </location>
</feature>
<evidence type="ECO:0000313" key="11">
    <source>
        <dbReference type="Proteomes" id="UP001162480"/>
    </source>
</evidence>
<dbReference type="GO" id="GO:0006508">
    <property type="term" value="P:proteolysis"/>
    <property type="evidence" value="ECO:0007669"/>
    <property type="project" value="UniProtKB-KW"/>
</dbReference>
<dbReference type="InterPro" id="IPR043502">
    <property type="entry name" value="DNA/RNA_pol_sf"/>
</dbReference>
<dbReference type="EMBL" id="OX597817">
    <property type="protein sequence ID" value="CAI9721846.1"/>
    <property type="molecule type" value="Genomic_DNA"/>
</dbReference>
<accession>A0AA36AT52</accession>
<gene>
    <name evidence="10" type="ORF">OCTVUL_1B022870</name>
</gene>
<evidence type="ECO:0000256" key="8">
    <source>
        <dbReference type="ARBA" id="ARBA00022918"/>
    </source>
</evidence>
<dbReference type="AlphaFoldDB" id="A0AA36AT52"/>
<protein>
    <recommendedName>
        <fullName evidence="9">Reverse transcriptase RNase H-like domain-containing protein</fullName>
    </recommendedName>
</protein>
<sequence>MLSHMLASAAVTVDPSDTAIRGVLEELINGQWQPHAFFSRQLRPLEQKCNAFDRELLAVHLGVRHFRYFLEGCTFTVFTVHKPLTFAMSKLSEPCTSSSNGGGGVVDVVVVGGGGEGGSGGGGGGEVVTVEEVLMLTSVAMATDVISGTVIDNDGG</sequence>
<dbReference type="Pfam" id="PF17917">
    <property type="entry name" value="RT_RNaseH"/>
    <property type="match status" value="1"/>
</dbReference>
<dbReference type="GO" id="GO:0004190">
    <property type="term" value="F:aspartic-type endopeptidase activity"/>
    <property type="evidence" value="ECO:0007669"/>
    <property type="project" value="UniProtKB-KW"/>
</dbReference>
<keyword evidence="7" id="KW-0378">Hydrolase</keyword>
<evidence type="ECO:0000256" key="7">
    <source>
        <dbReference type="ARBA" id="ARBA00022801"/>
    </source>
</evidence>
<evidence type="ECO:0000313" key="10">
    <source>
        <dbReference type="EMBL" id="CAI9721846.1"/>
    </source>
</evidence>
<dbReference type="PANTHER" id="PTHR33064">
    <property type="entry name" value="POL PROTEIN"/>
    <property type="match status" value="1"/>
</dbReference>
<evidence type="ECO:0000256" key="1">
    <source>
        <dbReference type="ARBA" id="ARBA00022670"/>
    </source>
</evidence>